<sequence>MRLSHKTLATCAAVAAPALAQITDSLSLESVSGCAAVVSTTDICSTCMAVACVVPATVTAGCGGCAETAPTIFRSHGCDRGCDGLGGCKTVYTVVTSSGDVCSVSTAGTGSALSGTVSAVTTVSTGVANRLVPPLRLW</sequence>
<feature type="chain" id="PRO_5042933537" evidence="1">
    <location>
        <begin position="21"/>
        <end position="138"/>
    </location>
</feature>
<dbReference type="EMBL" id="MU853408">
    <property type="protein sequence ID" value="KAK4134652.1"/>
    <property type="molecule type" value="Genomic_DNA"/>
</dbReference>
<protein>
    <submittedName>
        <fullName evidence="2">Uncharacterized protein</fullName>
    </submittedName>
</protein>
<comment type="caution">
    <text evidence="2">The sequence shown here is derived from an EMBL/GenBank/DDBJ whole genome shotgun (WGS) entry which is preliminary data.</text>
</comment>
<keyword evidence="1" id="KW-0732">Signal</keyword>
<feature type="signal peptide" evidence="1">
    <location>
        <begin position="1"/>
        <end position="20"/>
    </location>
</feature>
<reference evidence="2" key="1">
    <citation type="journal article" date="2023" name="Mol. Phylogenet. Evol.">
        <title>Genome-scale phylogeny and comparative genomics of the fungal order Sordariales.</title>
        <authorList>
            <person name="Hensen N."/>
            <person name="Bonometti L."/>
            <person name="Westerberg I."/>
            <person name="Brannstrom I.O."/>
            <person name="Guillou S."/>
            <person name="Cros-Aarteil S."/>
            <person name="Calhoun S."/>
            <person name="Haridas S."/>
            <person name="Kuo A."/>
            <person name="Mondo S."/>
            <person name="Pangilinan J."/>
            <person name="Riley R."/>
            <person name="LaButti K."/>
            <person name="Andreopoulos B."/>
            <person name="Lipzen A."/>
            <person name="Chen C."/>
            <person name="Yan M."/>
            <person name="Daum C."/>
            <person name="Ng V."/>
            <person name="Clum A."/>
            <person name="Steindorff A."/>
            <person name="Ohm R.A."/>
            <person name="Martin F."/>
            <person name="Silar P."/>
            <person name="Natvig D.O."/>
            <person name="Lalanne C."/>
            <person name="Gautier V."/>
            <person name="Ament-Velasquez S.L."/>
            <person name="Kruys A."/>
            <person name="Hutchinson M.I."/>
            <person name="Powell A.J."/>
            <person name="Barry K."/>
            <person name="Miller A.N."/>
            <person name="Grigoriev I.V."/>
            <person name="Debuchy R."/>
            <person name="Gladieux P."/>
            <person name="Hiltunen Thoren M."/>
            <person name="Johannesson H."/>
        </authorList>
    </citation>
    <scope>NUCLEOTIDE SEQUENCE</scope>
    <source>
        <strain evidence="2">CBS 123565</strain>
    </source>
</reference>
<organism evidence="2 3">
    <name type="scientific">Trichocladium antarcticum</name>
    <dbReference type="NCBI Taxonomy" id="1450529"/>
    <lineage>
        <taxon>Eukaryota</taxon>
        <taxon>Fungi</taxon>
        <taxon>Dikarya</taxon>
        <taxon>Ascomycota</taxon>
        <taxon>Pezizomycotina</taxon>
        <taxon>Sordariomycetes</taxon>
        <taxon>Sordariomycetidae</taxon>
        <taxon>Sordariales</taxon>
        <taxon>Chaetomiaceae</taxon>
        <taxon>Trichocladium</taxon>
    </lineage>
</organism>
<evidence type="ECO:0000313" key="3">
    <source>
        <dbReference type="Proteomes" id="UP001304895"/>
    </source>
</evidence>
<proteinExistence type="predicted"/>
<evidence type="ECO:0000256" key="1">
    <source>
        <dbReference type="SAM" id="SignalP"/>
    </source>
</evidence>
<name>A0AAN6UKE6_9PEZI</name>
<evidence type="ECO:0000313" key="2">
    <source>
        <dbReference type="EMBL" id="KAK4134652.1"/>
    </source>
</evidence>
<dbReference type="AlphaFoldDB" id="A0AAN6UKE6"/>
<gene>
    <name evidence="2" type="ORF">BT67DRAFT_441817</name>
</gene>
<dbReference type="Proteomes" id="UP001304895">
    <property type="component" value="Unassembled WGS sequence"/>
</dbReference>
<accession>A0AAN6UKE6</accession>
<keyword evidence="3" id="KW-1185">Reference proteome</keyword>
<reference evidence="2" key="2">
    <citation type="submission" date="2023-05" db="EMBL/GenBank/DDBJ databases">
        <authorList>
            <consortium name="Lawrence Berkeley National Laboratory"/>
            <person name="Steindorff A."/>
            <person name="Hensen N."/>
            <person name="Bonometti L."/>
            <person name="Westerberg I."/>
            <person name="Brannstrom I.O."/>
            <person name="Guillou S."/>
            <person name="Cros-Aarteil S."/>
            <person name="Calhoun S."/>
            <person name="Haridas S."/>
            <person name="Kuo A."/>
            <person name="Mondo S."/>
            <person name="Pangilinan J."/>
            <person name="Riley R."/>
            <person name="Labutti K."/>
            <person name="Andreopoulos B."/>
            <person name="Lipzen A."/>
            <person name="Chen C."/>
            <person name="Yanf M."/>
            <person name="Daum C."/>
            <person name="Ng V."/>
            <person name="Clum A."/>
            <person name="Ohm R."/>
            <person name="Martin F."/>
            <person name="Silar P."/>
            <person name="Natvig D."/>
            <person name="Lalanne C."/>
            <person name="Gautier V."/>
            <person name="Ament-Velasquez S.L."/>
            <person name="Kruys A."/>
            <person name="Hutchinson M.I."/>
            <person name="Powell A.J."/>
            <person name="Barry K."/>
            <person name="Miller A.N."/>
            <person name="Grigoriev I.V."/>
            <person name="Debuchy R."/>
            <person name="Gladieux P."/>
            <person name="Thoren M.H."/>
            <person name="Johannesson H."/>
        </authorList>
    </citation>
    <scope>NUCLEOTIDE SEQUENCE</scope>
    <source>
        <strain evidence="2">CBS 123565</strain>
    </source>
</reference>